<reference evidence="1 2" key="1">
    <citation type="journal article" date="2024" name="Int. J. Mol. Sci.">
        <title>Exploration of Alicyclobacillus spp. Genome in Search of Antibiotic Resistance.</title>
        <authorList>
            <person name="Bucka-Kolendo J."/>
            <person name="Kiousi D.E."/>
            <person name="Dekowska A."/>
            <person name="Mikolajczuk-Szczyrba A."/>
            <person name="Karadedos D.M."/>
            <person name="Michael P."/>
            <person name="Galanis A."/>
            <person name="Sokolowska B."/>
        </authorList>
    </citation>
    <scope>NUCLEOTIDE SEQUENCE [LARGE SCALE GENOMIC DNA]</scope>
    <source>
        <strain evidence="1 2">KKP 3000</strain>
    </source>
</reference>
<evidence type="ECO:0000313" key="2">
    <source>
        <dbReference type="Proteomes" id="UP001579974"/>
    </source>
</evidence>
<name>A0ABV5ALJ8_9BACL</name>
<keyword evidence="2" id="KW-1185">Reference proteome</keyword>
<dbReference type="EMBL" id="JBDXSU010000040">
    <property type="protein sequence ID" value="MFB5193122.1"/>
    <property type="molecule type" value="Genomic_DNA"/>
</dbReference>
<accession>A0ABV5ALJ8</accession>
<evidence type="ECO:0000313" key="1">
    <source>
        <dbReference type="EMBL" id="MFB5193122.1"/>
    </source>
</evidence>
<organism evidence="1 2">
    <name type="scientific">Alicyclobacillus fastidiosus</name>
    <dbReference type="NCBI Taxonomy" id="392011"/>
    <lineage>
        <taxon>Bacteria</taxon>
        <taxon>Bacillati</taxon>
        <taxon>Bacillota</taxon>
        <taxon>Bacilli</taxon>
        <taxon>Bacillales</taxon>
        <taxon>Alicyclobacillaceae</taxon>
        <taxon>Alicyclobacillus</taxon>
    </lineage>
</organism>
<dbReference type="Proteomes" id="UP001579974">
    <property type="component" value="Unassembled WGS sequence"/>
</dbReference>
<comment type="caution">
    <text evidence="1">The sequence shown here is derived from an EMBL/GenBank/DDBJ whole genome shotgun (WGS) entry which is preliminary data.</text>
</comment>
<feature type="non-terminal residue" evidence="1">
    <location>
        <position position="1"/>
    </location>
</feature>
<protein>
    <submittedName>
        <fullName evidence="1">Uncharacterized protein</fullName>
    </submittedName>
</protein>
<dbReference type="RefSeq" id="WP_375330603.1">
    <property type="nucleotide sequence ID" value="NZ_JBDXSU010000040.1"/>
</dbReference>
<gene>
    <name evidence="1" type="ORF">KKP3000_003067</name>
</gene>
<sequence>QIDLLIFTFPIRCVHTSSLTPPAEFASRRTEQQSFAVRERLIIQCLHEYRTIDRDIRQQGRMISGKLV</sequence>
<proteinExistence type="predicted"/>